<dbReference type="EMBL" id="LASD01000002">
    <property type="protein sequence ID" value="KKL43317.1"/>
    <property type="molecule type" value="Genomic_DNA"/>
</dbReference>
<accession>A0ABD4B0P0</accession>
<protein>
    <submittedName>
        <fullName evidence="2">Uncharacterized protein</fullName>
    </submittedName>
</protein>
<proteinExistence type="predicted"/>
<evidence type="ECO:0000313" key="3">
    <source>
        <dbReference type="Proteomes" id="UP000034400"/>
    </source>
</evidence>
<reference evidence="2 3" key="1">
    <citation type="submission" date="2015-03" db="EMBL/GenBank/DDBJ databases">
        <title>Draft genome sequences of the Burkholderia contaminans strains LMG 23361 and FFH2055 and Burkholderia cenocepacia K56-2.</title>
        <authorList>
            <person name="Bloodworth R.A."/>
            <person name="Selin C."/>
            <person name="Lopez De Volder M.A."/>
            <person name="Degrossi J."/>
            <person name="Drevinek P."/>
            <person name="Galanternik L."/>
            <person name="Cardona S.T."/>
        </authorList>
    </citation>
    <scope>NUCLEOTIDE SEQUENCE [LARGE SCALE GENOMIC DNA]</scope>
    <source>
        <strain evidence="2 3">LMG 23361</strain>
    </source>
</reference>
<sequence length="61" mass="6831">MNRDLLRSLPDHATGHRSHHADRAWLPARCRADAKRSRGGGERSFDRNAPEPDSQITQIAA</sequence>
<organism evidence="2 3">
    <name type="scientific">Burkholderia contaminans LMG 23361</name>
    <dbReference type="NCBI Taxonomy" id="1334628"/>
    <lineage>
        <taxon>Bacteria</taxon>
        <taxon>Pseudomonadati</taxon>
        <taxon>Pseudomonadota</taxon>
        <taxon>Betaproteobacteria</taxon>
        <taxon>Burkholderiales</taxon>
        <taxon>Burkholderiaceae</taxon>
        <taxon>Burkholderia</taxon>
        <taxon>Burkholderia cepacia complex</taxon>
    </lineage>
</organism>
<feature type="compositionally biased region" description="Basic and acidic residues" evidence="1">
    <location>
        <begin position="30"/>
        <end position="50"/>
    </location>
</feature>
<dbReference type="Proteomes" id="UP000034400">
    <property type="component" value="Unassembled WGS sequence"/>
</dbReference>
<evidence type="ECO:0000256" key="1">
    <source>
        <dbReference type="SAM" id="MobiDB-lite"/>
    </source>
</evidence>
<comment type="caution">
    <text evidence="2">The sequence shown here is derived from an EMBL/GenBank/DDBJ whole genome shotgun (WGS) entry which is preliminary data.</text>
</comment>
<evidence type="ECO:0000313" key="2">
    <source>
        <dbReference type="EMBL" id="KKL43317.1"/>
    </source>
</evidence>
<name>A0ABD4B0P0_9BURK</name>
<feature type="region of interest" description="Disordered" evidence="1">
    <location>
        <begin position="1"/>
        <end position="61"/>
    </location>
</feature>
<gene>
    <name evidence="2" type="ORF">WR31_05220</name>
</gene>
<feature type="compositionally biased region" description="Basic and acidic residues" evidence="1">
    <location>
        <begin position="1"/>
        <end position="14"/>
    </location>
</feature>
<dbReference type="AlphaFoldDB" id="A0ABD4B0P0"/>